<feature type="non-terminal residue" evidence="2">
    <location>
        <position position="161"/>
    </location>
</feature>
<feature type="non-terminal residue" evidence="2">
    <location>
        <position position="1"/>
    </location>
</feature>
<evidence type="ECO:0000313" key="2">
    <source>
        <dbReference type="EMBL" id="GFD37686.1"/>
    </source>
</evidence>
<gene>
    <name evidence="2" type="ORF">Tci_909655</name>
</gene>
<comment type="caution">
    <text evidence="2">The sequence shown here is derived from an EMBL/GenBank/DDBJ whole genome shotgun (WGS) entry which is preliminary data.</text>
</comment>
<feature type="compositionally biased region" description="Basic residues" evidence="1">
    <location>
        <begin position="136"/>
        <end position="146"/>
    </location>
</feature>
<evidence type="ECO:0000256" key="1">
    <source>
        <dbReference type="SAM" id="MobiDB-lite"/>
    </source>
</evidence>
<accession>A0A699VWJ2</accession>
<dbReference type="AlphaFoldDB" id="A0A699VWJ2"/>
<dbReference type="EMBL" id="BKCJ011489336">
    <property type="protein sequence ID" value="GFD37686.1"/>
    <property type="molecule type" value="Genomic_DNA"/>
</dbReference>
<organism evidence="2">
    <name type="scientific">Tanacetum cinerariifolium</name>
    <name type="common">Dalmatian daisy</name>
    <name type="synonym">Chrysanthemum cinerariifolium</name>
    <dbReference type="NCBI Taxonomy" id="118510"/>
    <lineage>
        <taxon>Eukaryota</taxon>
        <taxon>Viridiplantae</taxon>
        <taxon>Streptophyta</taxon>
        <taxon>Embryophyta</taxon>
        <taxon>Tracheophyta</taxon>
        <taxon>Spermatophyta</taxon>
        <taxon>Magnoliopsida</taxon>
        <taxon>eudicotyledons</taxon>
        <taxon>Gunneridae</taxon>
        <taxon>Pentapetalae</taxon>
        <taxon>asterids</taxon>
        <taxon>campanulids</taxon>
        <taxon>Asterales</taxon>
        <taxon>Asteraceae</taxon>
        <taxon>Asteroideae</taxon>
        <taxon>Anthemideae</taxon>
        <taxon>Anthemidinae</taxon>
        <taxon>Tanacetum</taxon>
    </lineage>
</organism>
<protein>
    <submittedName>
        <fullName evidence="2">Uncharacterized protein</fullName>
    </submittedName>
</protein>
<reference evidence="2" key="1">
    <citation type="journal article" date="2019" name="Sci. Rep.">
        <title>Draft genome of Tanacetum cinerariifolium, the natural source of mosquito coil.</title>
        <authorList>
            <person name="Yamashiro T."/>
            <person name="Shiraishi A."/>
            <person name="Satake H."/>
            <person name="Nakayama K."/>
        </authorList>
    </citation>
    <scope>NUCLEOTIDE SEQUENCE</scope>
</reference>
<proteinExistence type="predicted"/>
<name>A0A699VWJ2_TANCI</name>
<sequence>GRGRGHGGQHYDPHGARHQIGGVSAVADAELDHAVARRGCRGIEIAKLNRAQRSLVSRYRRRATHGQYARARVVGARNAALVNEPQAVARHEPAANRHRGPGQVGAVSIAHGERAGNRGVHLAGRVGQHARFNVGQHRRARQHRKHDPAARAAGRSHGYEA</sequence>
<feature type="region of interest" description="Disordered" evidence="1">
    <location>
        <begin position="134"/>
        <end position="161"/>
    </location>
</feature>